<name>A0AAW8ZUK1_9XANT</name>
<dbReference type="Proteomes" id="UP001187425">
    <property type="component" value="Unassembled WGS sequence"/>
</dbReference>
<comment type="caution">
    <text evidence="2">The sequence shown here is derived from an EMBL/GenBank/DDBJ whole genome shotgun (WGS) entry which is preliminary data.</text>
</comment>
<evidence type="ECO:0000256" key="1">
    <source>
        <dbReference type="SAM" id="MobiDB-lite"/>
    </source>
</evidence>
<evidence type="ECO:0000313" key="2">
    <source>
        <dbReference type="EMBL" id="MDV7251097.1"/>
    </source>
</evidence>
<feature type="compositionally biased region" description="Basic and acidic residues" evidence="1">
    <location>
        <begin position="42"/>
        <end position="57"/>
    </location>
</feature>
<feature type="region of interest" description="Disordered" evidence="1">
    <location>
        <begin position="41"/>
        <end position="66"/>
    </location>
</feature>
<dbReference type="EMBL" id="JAWMQI010000139">
    <property type="protein sequence ID" value="MDV7251097.1"/>
    <property type="molecule type" value="Genomic_DNA"/>
</dbReference>
<dbReference type="RefSeq" id="WP_074058326.1">
    <property type="nucleotide sequence ID" value="NZ_CP060399.1"/>
</dbReference>
<dbReference type="GeneID" id="63509640"/>
<accession>A0AAW8ZUK1</accession>
<sequence>MDIGQVRRRDLTPSVGRRGNAVAAHGPRLRDGQVHLFNNLHLGDRSDADDPRNHYAHGEPPAGMDAAAAERQCLHGGADVT</sequence>
<proteinExistence type="predicted"/>
<evidence type="ECO:0000313" key="3">
    <source>
        <dbReference type="Proteomes" id="UP001187425"/>
    </source>
</evidence>
<feature type="region of interest" description="Disordered" evidence="1">
    <location>
        <begin position="1"/>
        <end position="27"/>
    </location>
</feature>
<dbReference type="AlphaFoldDB" id="A0AAW8ZUK1"/>
<reference evidence="2 3" key="1">
    <citation type="submission" date="2023-10" db="EMBL/GenBank/DDBJ databases">
        <title>A new tool for lettuce pathogen research.</title>
        <authorList>
            <person name="Horton K.N."/>
            <person name="Cseke L.J."/>
            <person name="Badiwe M."/>
            <person name="Tesfaye D."/>
            <person name="Klein A."/>
            <person name="Su J."/>
            <person name="Potnis N."/>
            <person name="Gassmann W."/>
        </authorList>
    </citation>
    <scope>NUCLEOTIDE SEQUENCE [LARGE SCALE GENOMIC DNA]</scope>
    <source>
        <strain evidence="2 3">JSKH1901</strain>
    </source>
</reference>
<gene>
    <name evidence="2" type="ORF">R4K57_22465</name>
</gene>
<protein>
    <submittedName>
        <fullName evidence="2">Uncharacterized protein</fullName>
    </submittedName>
</protein>
<feature type="compositionally biased region" description="Basic and acidic residues" evidence="1">
    <location>
        <begin position="1"/>
        <end position="11"/>
    </location>
</feature>
<organism evidence="2 3">
    <name type="scientific">Xanthomonas hortorum pv. vitians</name>
    <dbReference type="NCBI Taxonomy" id="83224"/>
    <lineage>
        <taxon>Bacteria</taxon>
        <taxon>Pseudomonadati</taxon>
        <taxon>Pseudomonadota</taxon>
        <taxon>Gammaproteobacteria</taxon>
        <taxon>Lysobacterales</taxon>
        <taxon>Lysobacteraceae</taxon>
        <taxon>Xanthomonas</taxon>
    </lineage>
</organism>